<dbReference type="InterPro" id="IPR001127">
    <property type="entry name" value="PTS_EIIA_1_perm"/>
</dbReference>
<name>A0ABU4JRJ5_9CLOT</name>
<dbReference type="Gene3D" id="2.70.70.10">
    <property type="entry name" value="Glucose Permease (Domain IIA)"/>
    <property type="match status" value="1"/>
</dbReference>
<evidence type="ECO:0000256" key="2">
    <source>
        <dbReference type="ARBA" id="ARBA00022448"/>
    </source>
</evidence>
<reference evidence="8 9" key="1">
    <citation type="submission" date="2023-04" db="EMBL/GenBank/DDBJ databases">
        <title>Clostridium tannerae sp. nov., isolated from the fecal material of an alpaca.</title>
        <authorList>
            <person name="Miller S."/>
            <person name="Hendry M."/>
            <person name="King J."/>
            <person name="Sankaranarayanan K."/>
            <person name="Lawson P.A."/>
        </authorList>
    </citation>
    <scope>NUCLEOTIDE SEQUENCE [LARGE SCALE GENOMIC DNA]</scope>
    <source>
        <strain evidence="8 9">A1-XYC3</strain>
    </source>
</reference>
<dbReference type="EMBL" id="JARUJP010000005">
    <property type="protein sequence ID" value="MDW8800773.1"/>
    <property type="molecule type" value="Genomic_DNA"/>
</dbReference>
<comment type="caution">
    <text evidence="8">The sequence shown here is derived from an EMBL/GenBank/DDBJ whole genome shotgun (WGS) entry which is preliminary data.</text>
</comment>
<dbReference type="SUPFAM" id="SSF51261">
    <property type="entry name" value="Duplicated hybrid motif"/>
    <property type="match status" value="1"/>
</dbReference>
<dbReference type="NCBIfam" id="TIGR00830">
    <property type="entry name" value="PTBA"/>
    <property type="match status" value="1"/>
</dbReference>
<dbReference type="PROSITE" id="PS51093">
    <property type="entry name" value="PTS_EIIA_TYPE_1"/>
    <property type="match status" value="1"/>
</dbReference>
<dbReference type="RefSeq" id="WP_318797337.1">
    <property type="nucleotide sequence ID" value="NZ_JARUJP010000005.1"/>
</dbReference>
<gene>
    <name evidence="8" type="ORF">P8V03_06360</name>
</gene>
<evidence type="ECO:0000256" key="1">
    <source>
        <dbReference type="ARBA" id="ARBA00004496"/>
    </source>
</evidence>
<keyword evidence="2" id="KW-0813">Transport</keyword>
<dbReference type="Proteomes" id="UP001281656">
    <property type="component" value="Unassembled WGS sequence"/>
</dbReference>
<accession>A0ABU4JRJ5</accession>
<keyword evidence="5" id="KW-0598">Phosphotransferase system</keyword>
<evidence type="ECO:0000259" key="7">
    <source>
        <dbReference type="PROSITE" id="PS51093"/>
    </source>
</evidence>
<evidence type="ECO:0000256" key="6">
    <source>
        <dbReference type="ARBA" id="ARBA00022777"/>
    </source>
</evidence>
<keyword evidence="3 8" id="KW-0762">Sugar transport</keyword>
<evidence type="ECO:0000256" key="4">
    <source>
        <dbReference type="ARBA" id="ARBA00022679"/>
    </source>
</evidence>
<dbReference type="PANTHER" id="PTHR45008">
    <property type="entry name" value="PTS SYSTEM GLUCOSE-SPECIFIC EIIA COMPONENT"/>
    <property type="match status" value="1"/>
</dbReference>
<sequence length="161" mass="17935">MFKNLFKKNKNKIFYAFADGISVDLTKVNDEVFSQKMMGEGIAIKPSSGEIYSPCDGTIAAVMKESKHAVGIRTEDGVELLIHVGIDTVTLKGEGFKLHCEEGKTVKKGDLLLSFDREFIKENGLEDTTMLVISELNNHKIVTFNTDVIMKAKEGILLEYK</sequence>
<protein>
    <submittedName>
        <fullName evidence="8">PTS glucose transporter subunit IIA</fullName>
    </submittedName>
</protein>
<comment type="subcellular location">
    <subcellularLocation>
        <location evidence="1">Cytoplasm</location>
    </subcellularLocation>
</comment>
<keyword evidence="6" id="KW-0418">Kinase</keyword>
<evidence type="ECO:0000313" key="8">
    <source>
        <dbReference type="EMBL" id="MDW8800773.1"/>
    </source>
</evidence>
<dbReference type="PROSITE" id="PS00371">
    <property type="entry name" value="PTS_EIIA_TYPE_1_HIS"/>
    <property type="match status" value="1"/>
</dbReference>
<keyword evidence="4" id="KW-0808">Transferase</keyword>
<dbReference type="PANTHER" id="PTHR45008:SF1">
    <property type="entry name" value="PTS SYSTEM GLUCOSE-SPECIFIC EIIA COMPONENT"/>
    <property type="match status" value="1"/>
</dbReference>
<evidence type="ECO:0000256" key="3">
    <source>
        <dbReference type="ARBA" id="ARBA00022597"/>
    </source>
</evidence>
<evidence type="ECO:0000313" key="9">
    <source>
        <dbReference type="Proteomes" id="UP001281656"/>
    </source>
</evidence>
<organism evidence="8 9">
    <name type="scientific">Clostridium tanneri</name>
    <dbReference type="NCBI Taxonomy" id="3037988"/>
    <lineage>
        <taxon>Bacteria</taxon>
        <taxon>Bacillati</taxon>
        <taxon>Bacillota</taxon>
        <taxon>Clostridia</taxon>
        <taxon>Eubacteriales</taxon>
        <taxon>Clostridiaceae</taxon>
        <taxon>Clostridium</taxon>
    </lineage>
</organism>
<evidence type="ECO:0000256" key="5">
    <source>
        <dbReference type="ARBA" id="ARBA00022683"/>
    </source>
</evidence>
<dbReference type="InterPro" id="IPR011055">
    <property type="entry name" value="Dup_hybrid_motif"/>
</dbReference>
<keyword evidence="9" id="KW-1185">Reference proteome</keyword>
<proteinExistence type="predicted"/>
<dbReference type="InterPro" id="IPR050890">
    <property type="entry name" value="PTS_EIIA_component"/>
</dbReference>
<feature type="domain" description="PTS EIIA type-1" evidence="7">
    <location>
        <begin position="30"/>
        <end position="135"/>
    </location>
</feature>
<dbReference type="Pfam" id="PF00358">
    <property type="entry name" value="PTS_EIIA_1"/>
    <property type="match status" value="1"/>
</dbReference>